<evidence type="ECO:0000256" key="1">
    <source>
        <dbReference type="SAM" id="Phobius"/>
    </source>
</evidence>
<dbReference type="AlphaFoldDB" id="A0A1H6G4W5"/>
<proteinExistence type="predicted"/>
<dbReference type="OrthoDB" id="342532at2157"/>
<sequence length="206" mass="22150">MDLDTNSMSQELPKEWFVTDTQANAVITWVLTGILAAAVIAHLSVGYFVGAAFATVATVTAVVPPLVVRSWSHTLPWPLLAIASLPLVLGPLHPAFLGQFFIGVGVAALGMLVVSTLQLTTTLRMTPTFAAFFVCITTLAVAGFWAVGSAFSAGYLGGTFVETNDELMLIFSVALVAGLVSGLTFWLYFRWRLRHEQSPLREVEST</sequence>
<feature type="transmembrane region" description="Helical" evidence="1">
    <location>
        <begin position="98"/>
        <end position="117"/>
    </location>
</feature>
<evidence type="ECO:0000313" key="2">
    <source>
        <dbReference type="EMBL" id="SEH18126.1"/>
    </source>
</evidence>
<feature type="transmembrane region" description="Helical" evidence="1">
    <location>
        <begin position="47"/>
        <end position="68"/>
    </location>
</feature>
<organism evidence="2 3">
    <name type="scientific">Natronorubrum sediminis</name>
    <dbReference type="NCBI Taxonomy" id="640943"/>
    <lineage>
        <taxon>Archaea</taxon>
        <taxon>Methanobacteriati</taxon>
        <taxon>Methanobacteriota</taxon>
        <taxon>Stenosarchaea group</taxon>
        <taxon>Halobacteria</taxon>
        <taxon>Halobacteriales</taxon>
        <taxon>Natrialbaceae</taxon>
        <taxon>Natronorubrum</taxon>
    </lineage>
</organism>
<keyword evidence="1" id="KW-0812">Transmembrane</keyword>
<reference evidence="3" key="1">
    <citation type="submission" date="2016-10" db="EMBL/GenBank/DDBJ databases">
        <authorList>
            <person name="Varghese N."/>
            <person name="Submissions S."/>
        </authorList>
    </citation>
    <scope>NUCLEOTIDE SEQUENCE [LARGE SCALE GENOMIC DNA]</scope>
    <source>
        <strain evidence="3">CGMCC 1.8981</strain>
    </source>
</reference>
<name>A0A1H6G4W5_9EURY</name>
<dbReference type="EMBL" id="FNWL01000006">
    <property type="protein sequence ID" value="SEH18126.1"/>
    <property type="molecule type" value="Genomic_DNA"/>
</dbReference>
<gene>
    <name evidence="2" type="ORF">SAMN04487967_3659</name>
</gene>
<dbReference type="RefSeq" id="WP_217630547.1">
    <property type="nucleotide sequence ID" value="NZ_FNWL01000006.1"/>
</dbReference>
<accession>A0A1H6G4W5</accession>
<feature type="transmembrane region" description="Helical" evidence="1">
    <location>
        <begin position="21"/>
        <end position="41"/>
    </location>
</feature>
<feature type="transmembrane region" description="Helical" evidence="1">
    <location>
        <begin position="129"/>
        <end position="147"/>
    </location>
</feature>
<protein>
    <submittedName>
        <fullName evidence="2">Uncharacterized protein</fullName>
    </submittedName>
</protein>
<keyword evidence="1" id="KW-0472">Membrane</keyword>
<evidence type="ECO:0000313" key="3">
    <source>
        <dbReference type="Proteomes" id="UP000199112"/>
    </source>
</evidence>
<keyword evidence="1" id="KW-1133">Transmembrane helix</keyword>
<keyword evidence="3" id="KW-1185">Reference proteome</keyword>
<feature type="transmembrane region" description="Helical" evidence="1">
    <location>
        <begin position="167"/>
        <end position="189"/>
    </location>
</feature>
<dbReference type="Proteomes" id="UP000199112">
    <property type="component" value="Unassembled WGS sequence"/>
</dbReference>